<reference evidence="9" key="1">
    <citation type="journal article" date="2019" name="Int. J. Syst. Evol. Microbiol.">
        <title>The Global Catalogue of Microorganisms (GCM) 10K type strain sequencing project: providing services to taxonomists for standard genome sequencing and annotation.</title>
        <authorList>
            <consortium name="The Broad Institute Genomics Platform"/>
            <consortium name="The Broad Institute Genome Sequencing Center for Infectious Disease"/>
            <person name="Wu L."/>
            <person name="Ma J."/>
        </authorList>
    </citation>
    <scope>NUCLEOTIDE SEQUENCE [LARGE SCALE GENOMIC DNA]</scope>
    <source>
        <strain evidence="9">KCTC 52640</strain>
    </source>
</reference>
<organism evidence="8 9">
    <name type="scientific">Salinisphaera aquimarina</name>
    <dbReference type="NCBI Taxonomy" id="2094031"/>
    <lineage>
        <taxon>Bacteria</taxon>
        <taxon>Pseudomonadati</taxon>
        <taxon>Pseudomonadota</taxon>
        <taxon>Gammaproteobacteria</taxon>
        <taxon>Salinisphaerales</taxon>
        <taxon>Salinisphaeraceae</taxon>
        <taxon>Salinisphaera</taxon>
    </lineage>
</organism>
<dbReference type="SUPFAM" id="SSF82549">
    <property type="entry name" value="DAK1/DegV-like"/>
    <property type="match status" value="1"/>
</dbReference>
<dbReference type="GO" id="GO:0016301">
    <property type="term" value="F:kinase activity"/>
    <property type="evidence" value="ECO:0007669"/>
    <property type="project" value="UniProtKB-KW"/>
</dbReference>
<evidence type="ECO:0000259" key="7">
    <source>
        <dbReference type="PROSITE" id="PS51481"/>
    </source>
</evidence>
<dbReference type="Proteomes" id="UP001595462">
    <property type="component" value="Unassembled WGS sequence"/>
</dbReference>
<dbReference type="PANTHER" id="PTHR28629:SF4">
    <property type="entry name" value="TRIOKINASE_FMN CYCLASE"/>
    <property type="match status" value="1"/>
</dbReference>
<evidence type="ECO:0000256" key="1">
    <source>
        <dbReference type="ARBA" id="ARBA00022679"/>
    </source>
</evidence>
<feature type="domain" description="DhaK" evidence="7">
    <location>
        <begin position="7"/>
        <end position="331"/>
    </location>
</feature>
<keyword evidence="9" id="KW-1185">Reference proteome</keyword>
<dbReference type="InterPro" id="IPR050861">
    <property type="entry name" value="Dihydroxyacetone_Kinase"/>
</dbReference>
<evidence type="ECO:0000256" key="4">
    <source>
        <dbReference type="ARBA" id="ARBA00022840"/>
    </source>
</evidence>
<evidence type="ECO:0000256" key="5">
    <source>
        <dbReference type="SAM" id="MobiDB-lite"/>
    </source>
</evidence>
<dbReference type="InterPro" id="IPR036117">
    <property type="entry name" value="DhaL_dom_sf"/>
</dbReference>
<proteinExistence type="predicted"/>
<dbReference type="PROSITE" id="PS51481">
    <property type="entry name" value="DHAK"/>
    <property type="match status" value="1"/>
</dbReference>
<dbReference type="SMART" id="SM01120">
    <property type="entry name" value="Dak2"/>
    <property type="match status" value="1"/>
</dbReference>
<gene>
    <name evidence="8" type="ORF">ACFOSU_10610</name>
</gene>
<evidence type="ECO:0000313" key="9">
    <source>
        <dbReference type="Proteomes" id="UP001595462"/>
    </source>
</evidence>
<keyword evidence="2" id="KW-0547">Nucleotide-binding</keyword>
<evidence type="ECO:0000256" key="2">
    <source>
        <dbReference type="ARBA" id="ARBA00022741"/>
    </source>
</evidence>
<dbReference type="InterPro" id="IPR004007">
    <property type="entry name" value="DhaL_dom"/>
</dbReference>
<dbReference type="InterPro" id="IPR004006">
    <property type="entry name" value="DhaK_dom"/>
</dbReference>
<feature type="domain" description="DhaL" evidence="6">
    <location>
        <begin position="368"/>
        <end position="570"/>
    </location>
</feature>
<evidence type="ECO:0000313" key="8">
    <source>
        <dbReference type="EMBL" id="MFC3104338.1"/>
    </source>
</evidence>
<name>A0ABV7ER59_9GAMM</name>
<protein>
    <submittedName>
        <fullName evidence="8">Dihydroxyacetone kinase family protein</fullName>
    </submittedName>
</protein>
<dbReference type="Gene3D" id="1.25.40.340">
    <property type="match status" value="1"/>
</dbReference>
<dbReference type="SUPFAM" id="SSF101473">
    <property type="entry name" value="DhaL-like"/>
    <property type="match status" value="1"/>
</dbReference>
<keyword evidence="3 8" id="KW-0418">Kinase</keyword>
<dbReference type="EMBL" id="JBHRSS010000004">
    <property type="protein sequence ID" value="MFC3104338.1"/>
    <property type="molecule type" value="Genomic_DNA"/>
</dbReference>
<dbReference type="PANTHER" id="PTHR28629">
    <property type="entry name" value="TRIOKINASE/FMN CYCLASE"/>
    <property type="match status" value="1"/>
</dbReference>
<feature type="region of interest" description="Disordered" evidence="5">
    <location>
        <begin position="534"/>
        <end position="554"/>
    </location>
</feature>
<dbReference type="Pfam" id="PF02733">
    <property type="entry name" value="Dak1"/>
    <property type="match status" value="1"/>
</dbReference>
<dbReference type="Pfam" id="PF02734">
    <property type="entry name" value="Dak2"/>
    <property type="match status" value="1"/>
</dbReference>
<accession>A0ABV7ER59</accession>
<sequence>MTYLVNDSADFVDESIEGFVAANADLVRRVHGGVVRATRTPPGQVAVVIGGGSGHYPAFAGLVGQGLAHGAAMGNIFASPSAQQIYSVARAAASDAGVLLSFGNYAGDVLNFGIAEERLKADGIPCRCFAVTDDVCSGPADKAGERRGIAGDLTVFRAAALAAAEGKSLDAVHDFASHANDRTRSFGVAFSGCTLPGASEPLFTVPESRMGVGMGIHGEQGIEEVDMPRADDLADMLVDRLLGERPNDNQRAASPRVGVMLNGLGSVKYEELFVLYRRVSQRLEQAGLTVVQPEVGELVTSFEMAGVSLTLFWLDDALEAAWTAPATTPAYRRGGVPLEGEPRDADDFAAIHEQAAPPSSEASRSDAAGVLAVIEAIQARIEAEADDLGKLDAISGDGDHGIGMTTGTRAALAAARRAVEKGCGAGTVLTRAGDAWANEAGGTSGALWGLGLRCVGTAIGDSDSVAAAAVVQGIRDATDAIMRLGGADIGDKTMLDAMQPFANALAEQVEAGTCLREAWRHAAKHSEQAAAATAALKPRKGRAKNHSEKSVGHADPGAVSFAMIVASTATTLESIHEDVT</sequence>
<dbReference type="PROSITE" id="PS51480">
    <property type="entry name" value="DHAL"/>
    <property type="match status" value="1"/>
</dbReference>
<dbReference type="RefSeq" id="WP_380689355.1">
    <property type="nucleotide sequence ID" value="NZ_JBHRSS010000004.1"/>
</dbReference>
<comment type="caution">
    <text evidence="8">The sequence shown here is derived from an EMBL/GenBank/DDBJ whole genome shotgun (WGS) entry which is preliminary data.</text>
</comment>
<evidence type="ECO:0000259" key="6">
    <source>
        <dbReference type="PROSITE" id="PS51480"/>
    </source>
</evidence>
<dbReference type="Gene3D" id="3.30.1180.20">
    <property type="entry name" value="Dihydroxyacetone kinase, domain 2"/>
    <property type="match status" value="1"/>
</dbReference>
<evidence type="ECO:0000256" key="3">
    <source>
        <dbReference type="ARBA" id="ARBA00022777"/>
    </source>
</evidence>
<dbReference type="Gene3D" id="3.40.50.10440">
    <property type="entry name" value="Dihydroxyacetone kinase, domain 1"/>
    <property type="match status" value="1"/>
</dbReference>
<keyword evidence="4" id="KW-0067">ATP-binding</keyword>
<keyword evidence="1" id="KW-0808">Transferase</keyword>
<dbReference type="NCBIfam" id="NF011049">
    <property type="entry name" value="PRK14479.1"/>
    <property type="match status" value="1"/>
</dbReference>